<proteinExistence type="predicted"/>
<evidence type="ECO:0000256" key="1">
    <source>
        <dbReference type="SAM" id="MobiDB-lite"/>
    </source>
</evidence>
<name>A0A9P4UCR4_9PLEO</name>
<comment type="caution">
    <text evidence="2">The sequence shown here is derived from an EMBL/GenBank/DDBJ whole genome shotgun (WGS) entry which is preliminary data.</text>
</comment>
<dbReference type="EMBL" id="MU001499">
    <property type="protein sequence ID" value="KAF2445430.1"/>
    <property type="molecule type" value="Genomic_DNA"/>
</dbReference>
<evidence type="ECO:0000313" key="3">
    <source>
        <dbReference type="Proteomes" id="UP000799764"/>
    </source>
</evidence>
<organism evidence="2 3">
    <name type="scientific">Karstenula rhodostoma CBS 690.94</name>
    <dbReference type="NCBI Taxonomy" id="1392251"/>
    <lineage>
        <taxon>Eukaryota</taxon>
        <taxon>Fungi</taxon>
        <taxon>Dikarya</taxon>
        <taxon>Ascomycota</taxon>
        <taxon>Pezizomycotina</taxon>
        <taxon>Dothideomycetes</taxon>
        <taxon>Pleosporomycetidae</taxon>
        <taxon>Pleosporales</taxon>
        <taxon>Massarineae</taxon>
        <taxon>Didymosphaeriaceae</taxon>
        <taxon>Karstenula</taxon>
    </lineage>
</organism>
<feature type="region of interest" description="Disordered" evidence="1">
    <location>
        <begin position="163"/>
        <end position="182"/>
    </location>
</feature>
<reference evidence="2" key="1">
    <citation type="journal article" date="2020" name="Stud. Mycol.">
        <title>101 Dothideomycetes genomes: a test case for predicting lifestyles and emergence of pathogens.</title>
        <authorList>
            <person name="Haridas S."/>
            <person name="Albert R."/>
            <person name="Binder M."/>
            <person name="Bloem J."/>
            <person name="Labutti K."/>
            <person name="Salamov A."/>
            <person name="Andreopoulos B."/>
            <person name="Baker S."/>
            <person name="Barry K."/>
            <person name="Bills G."/>
            <person name="Bluhm B."/>
            <person name="Cannon C."/>
            <person name="Castanera R."/>
            <person name="Culley D."/>
            <person name="Daum C."/>
            <person name="Ezra D."/>
            <person name="Gonzalez J."/>
            <person name="Henrissat B."/>
            <person name="Kuo A."/>
            <person name="Liang C."/>
            <person name="Lipzen A."/>
            <person name="Lutzoni F."/>
            <person name="Magnuson J."/>
            <person name="Mondo S."/>
            <person name="Nolan M."/>
            <person name="Ohm R."/>
            <person name="Pangilinan J."/>
            <person name="Park H.-J."/>
            <person name="Ramirez L."/>
            <person name="Alfaro M."/>
            <person name="Sun H."/>
            <person name="Tritt A."/>
            <person name="Yoshinaga Y."/>
            <person name="Zwiers L.-H."/>
            <person name="Turgeon B."/>
            <person name="Goodwin S."/>
            <person name="Spatafora J."/>
            <person name="Crous P."/>
            <person name="Grigoriev I."/>
        </authorList>
    </citation>
    <scope>NUCLEOTIDE SEQUENCE</scope>
    <source>
        <strain evidence="2">CBS 690.94</strain>
    </source>
</reference>
<sequence>MTYLSPWTDMVFDITFEREPLNAKQSQPIEANMLRGTAALAEPLGPRGIPMPVSTVRRTANIEKVNKRVNKHVPPQKRVDNVDKILRNNAQDDYTSMCCITTSNSPNLATRVAHAIFVIPFVRRNFNSILSRVQCLPSTRADWLPITSTRGILAAQKLAPPRLNQCKPEQGSESLQYIKRYD</sequence>
<dbReference type="Proteomes" id="UP000799764">
    <property type="component" value="Unassembled WGS sequence"/>
</dbReference>
<evidence type="ECO:0000313" key="2">
    <source>
        <dbReference type="EMBL" id="KAF2445430.1"/>
    </source>
</evidence>
<dbReference type="AlphaFoldDB" id="A0A9P4UCR4"/>
<keyword evidence="3" id="KW-1185">Reference proteome</keyword>
<accession>A0A9P4UCR4</accession>
<gene>
    <name evidence="2" type="ORF">P171DRAFT_265505</name>
</gene>
<protein>
    <submittedName>
        <fullName evidence="2">Uncharacterized protein</fullName>
    </submittedName>
</protein>